<sequence length="278" mass="30271">MSTALNGSNEIYYEISGSGPALLLLHSFLCDGEMWREQVGPLSEHYRVINIDIRGHGQSSAADRPLDIYDLVEDVVAVMDNEGIASATWAGLSIGGMIALRAALTVPDRVSALMLLDSHAGTETGFKKFKYKAMVAAAKLFGIKPLLPKVSKLMFGQHTLQTQPELVRHWKDKFATMPLVSIANMVDALCQRDSLKTRLGDIPQAALVLVGEEDLSLPPPCSISLAERLPNASLEIVKQAGHLSSLEQPKAVTAAMLQFLRGRQTAMTEHRNDPIRSS</sequence>
<evidence type="ECO:0000313" key="2">
    <source>
        <dbReference type="EMBL" id="SHG06924.1"/>
    </source>
</evidence>
<dbReference type="InterPro" id="IPR000639">
    <property type="entry name" value="Epox_hydrolase-like"/>
</dbReference>
<accession>A0A1M5GT28</accession>
<dbReference type="Proteomes" id="UP000184170">
    <property type="component" value="Unassembled WGS sequence"/>
</dbReference>
<dbReference type="PRINTS" id="PR00412">
    <property type="entry name" value="EPOXHYDRLASE"/>
</dbReference>
<dbReference type="GO" id="GO:0003824">
    <property type="term" value="F:catalytic activity"/>
    <property type="evidence" value="ECO:0007669"/>
    <property type="project" value="InterPro"/>
</dbReference>
<name>A0A1M5GT28_9GAMM</name>
<dbReference type="PRINTS" id="PR00111">
    <property type="entry name" value="ABHYDROLASE"/>
</dbReference>
<dbReference type="InterPro" id="IPR029058">
    <property type="entry name" value="AB_hydrolase_fold"/>
</dbReference>
<keyword evidence="3" id="KW-1185">Reference proteome</keyword>
<dbReference type="InterPro" id="IPR050266">
    <property type="entry name" value="AB_hydrolase_sf"/>
</dbReference>
<dbReference type="InterPro" id="IPR000073">
    <property type="entry name" value="AB_hydrolase_1"/>
</dbReference>
<feature type="domain" description="AB hydrolase-1" evidence="1">
    <location>
        <begin position="20"/>
        <end position="248"/>
    </location>
</feature>
<dbReference type="RefSeq" id="WP_073277107.1">
    <property type="nucleotide sequence ID" value="NZ_FQVA01000006.1"/>
</dbReference>
<dbReference type="Gene3D" id="3.40.50.1820">
    <property type="entry name" value="alpha/beta hydrolase"/>
    <property type="match status" value="1"/>
</dbReference>
<proteinExistence type="predicted"/>
<dbReference type="STRING" id="494016.SAMN04487965_3248"/>
<dbReference type="OrthoDB" id="9780765at2"/>
<dbReference type="SUPFAM" id="SSF53474">
    <property type="entry name" value="alpha/beta-Hydrolases"/>
    <property type="match status" value="1"/>
</dbReference>
<protein>
    <submittedName>
        <fullName evidence="2">3-oxoadipate enol-lactonase</fullName>
    </submittedName>
</protein>
<evidence type="ECO:0000313" key="3">
    <source>
        <dbReference type="Proteomes" id="UP000184170"/>
    </source>
</evidence>
<dbReference type="Pfam" id="PF00561">
    <property type="entry name" value="Abhydrolase_1"/>
    <property type="match status" value="1"/>
</dbReference>
<organism evidence="2 3">
    <name type="scientific">Microbulbifer donghaiensis</name>
    <dbReference type="NCBI Taxonomy" id="494016"/>
    <lineage>
        <taxon>Bacteria</taxon>
        <taxon>Pseudomonadati</taxon>
        <taxon>Pseudomonadota</taxon>
        <taxon>Gammaproteobacteria</taxon>
        <taxon>Cellvibrionales</taxon>
        <taxon>Microbulbiferaceae</taxon>
        <taxon>Microbulbifer</taxon>
    </lineage>
</organism>
<gene>
    <name evidence="2" type="ORF">SAMN04487965_3248</name>
</gene>
<dbReference type="AlphaFoldDB" id="A0A1M5GT28"/>
<dbReference type="EMBL" id="FQVA01000006">
    <property type="protein sequence ID" value="SHG06924.1"/>
    <property type="molecule type" value="Genomic_DNA"/>
</dbReference>
<reference evidence="3" key="1">
    <citation type="submission" date="2016-11" db="EMBL/GenBank/DDBJ databases">
        <authorList>
            <person name="Varghese N."/>
            <person name="Submissions S."/>
        </authorList>
    </citation>
    <scope>NUCLEOTIDE SEQUENCE [LARGE SCALE GENOMIC DNA]</scope>
    <source>
        <strain evidence="3">CGMCC 1.7063</strain>
    </source>
</reference>
<dbReference type="PANTHER" id="PTHR43798">
    <property type="entry name" value="MONOACYLGLYCEROL LIPASE"/>
    <property type="match status" value="1"/>
</dbReference>
<evidence type="ECO:0000259" key="1">
    <source>
        <dbReference type="Pfam" id="PF00561"/>
    </source>
</evidence>